<dbReference type="EMBL" id="CZAE01000002">
    <property type="protein sequence ID" value="CUO60200.1"/>
    <property type="molecule type" value="Genomic_DNA"/>
</dbReference>
<accession>A0A174GGX1</accession>
<protein>
    <submittedName>
        <fullName evidence="1">Uncharacterized protein</fullName>
    </submittedName>
</protein>
<reference evidence="1 3" key="1">
    <citation type="submission" date="2015-09" db="EMBL/GenBank/DDBJ databases">
        <authorList>
            <consortium name="Pathogen Informatics"/>
        </authorList>
    </citation>
    <scope>NUCLEOTIDE SEQUENCE [LARGE SCALE GENOMIC DNA]</scope>
    <source>
        <strain evidence="1 3">2789STDY5834846</strain>
    </source>
</reference>
<evidence type="ECO:0000313" key="3">
    <source>
        <dbReference type="Proteomes" id="UP000095606"/>
    </source>
</evidence>
<dbReference type="EMBL" id="CACRSZ010000070">
    <property type="protein sequence ID" value="VYT43468.1"/>
    <property type="molecule type" value="Genomic_DNA"/>
</dbReference>
<dbReference type="Proteomes" id="UP000095606">
    <property type="component" value="Unassembled WGS sequence"/>
</dbReference>
<gene>
    <name evidence="2" type="ORF">BFLFYP10_03274</name>
    <name evidence="1" type="ORF">ERS852461_00666</name>
</gene>
<reference evidence="2" key="2">
    <citation type="submission" date="2019-11" db="EMBL/GenBank/DDBJ databases">
        <authorList>
            <person name="Feng L."/>
        </authorList>
    </citation>
    <scope>NUCLEOTIDE SEQUENCE</scope>
    <source>
        <strain evidence="2">BfaecisLFYP10</strain>
    </source>
</reference>
<accession>A0A6N2WMQ3</accession>
<name>A0A174GGX1_9BACE</name>
<proteinExistence type="predicted"/>
<dbReference type="AlphaFoldDB" id="A0A174GGX1"/>
<sequence>MFFDQGTIFILTCWGVDKPANQKIGYQFPLLHSPNMLCKDYVPWSE</sequence>
<evidence type="ECO:0000313" key="2">
    <source>
        <dbReference type="EMBL" id="VYT43468.1"/>
    </source>
</evidence>
<evidence type="ECO:0000313" key="1">
    <source>
        <dbReference type="EMBL" id="CUO60200.1"/>
    </source>
</evidence>
<organism evidence="1 3">
    <name type="scientific">Bacteroides faecis</name>
    <dbReference type="NCBI Taxonomy" id="674529"/>
    <lineage>
        <taxon>Bacteria</taxon>
        <taxon>Pseudomonadati</taxon>
        <taxon>Bacteroidota</taxon>
        <taxon>Bacteroidia</taxon>
        <taxon>Bacteroidales</taxon>
        <taxon>Bacteroidaceae</taxon>
        <taxon>Bacteroides</taxon>
    </lineage>
</organism>